<dbReference type="Pfam" id="PF07833">
    <property type="entry name" value="Cu_amine_oxidN1"/>
    <property type="match status" value="1"/>
</dbReference>
<dbReference type="Gene3D" id="3.30.457.10">
    <property type="entry name" value="Copper amine oxidase-like, N-terminal domain"/>
    <property type="match status" value="1"/>
</dbReference>
<keyword evidence="1" id="KW-0479">Metal-binding</keyword>
<evidence type="ECO:0000256" key="2">
    <source>
        <dbReference type="ARBA" id="ARBA00022801"/>
    </source>
</evidence>
<comment type="caution">
    <text evidence="5">The sequence shown here is derived from an EMBL/GenBank/DDBJ whole genome shotgun (WGS) entry which is preliminary data.</text>
</comment>
<feature type="compositionally biased region" description="Basic and acidic residues" evidence="3">
    <location>
        <begin position="250"/>
        <end position="261"/>
    </location>
</feature>
<evidence type="ECO:0000313" key="6">
    <source>
        <dbReference type="Proteomes" id="UP001580407"/>
    </source>
</evidence>
<dbReference type="PROSITE" id="PS51677">
    <property type="entry name" value="NODB"/>
    <property type="match status" value="1"/>
</dbReference>
<gene>
    <name evidence="5" type="ORF">ACE3NQ_18225</name>
</gene>
<evidence type="ECO:0000256" key="1">
    <source>
        <dbReference type="ARBA" id="ARBA00022723"/>
    </source>
</evidence>
<name>A0ABV5BBM7_9BACL</name>
<reference evidence="5 6" key="1">
    <citation type="submission" date="2024-09" db="EMBL/GenBank/DDBJ databases">
        <authorList>
            <person name="Ruan L."/>
        </authorList>
    </citation>
    <scope>NUCLEOTIDE SEQUENCE [LARGE SCALE GENOMIC DNA]</scope>
    <source>
        <strain evidence="5 6">D33</strain>
    </source>
</reference>
<dbReference type="EMBL" id="JBHILM010000021">
    <property type="protein sequence ID" value="MFB5682857.1"/>
    <property type="molecule type" value="Genomic_DNA"/>
</dbReference>
<dbReference type="PANTHER" id="PTHR10587">
    <property type="entry name" value="GLYCOSYL TRANSFERASE-RELATED"/>
    <property type="match status" value="1"/>
</dbReference>
<dbReference type="Pfam" id="PF01522">
    <property type="entry name" value="Polysacc_deac_1"/>
    <property type="match status" value="1"/>
</dbReference>
<dbReference type="Pfam" id="PF01832">
    <property type="entry name" value="Glucosaminidase"/>
    <property type="match status" value="1"/>
</dbReference>
<dbReference type="Proteomes" id="UP001580407">
    <property type="component" value="Unassembled WGS sequence"/>
</dbReference>
<feature type="compositionally biased region" description="Low complexity" evidence="3">
    <location>
        <begin position="404"/>
        <end position="421"/>
    </location>
</feature>
<dbReference type="InterPro" id="IPR012854">
    <property type="entry name" value="Cu_amine_oxidase-like_N"/>
</dbReference>
<feature type="region of interest" description="Disordered" evidence="3">
    <location>
        <begin position="242"/>
        <end position="274"/>
    </location>
</feature>
<evidence type="ECO:0000256" key="3">
    <source>
        <dbReference type="SAM" id="MobiDB-lite"/>
    </source>
</evidence>
<organism evidence="5 6">
    <name type="scientific">Paenibacillus terreus</name>
    <dbReference type="NCBI Taxonomy" id="1387834"/>
    <lineage>
        <taxon>Bacteria</taxon>
        <taxon>Bacillati</taxon>
        <taxon>Bacillota</taxon>
        <taxon>Bacilli</taxon>
        <taxon>Bacillales</taxon>
        <taxon>Paenibacillaceae</taxon>
        <taxon>Paenibacillus</taxon>
    </lineage>
</organism>
<dbReference type="Gene3D" id="3.20.20.370">
    <property type="entry name" value="Glycoside hydrolase/deacetylase"/>
    <property type="match status" value="1"/>
</dbReference>
<dbReference type="InterPro" id="IPR002901">
    <property type="entry name" value="MGlyc_endo_b_GlcNAc-like_dom"/>
</dbReference>
<evidence type="ECO:0000313" key="5">
    <source>
        <dbReference type="EMBL" id="MFB5682857.1"/>
    </source>
</evidence>
<dbReference type="SUPFAM" id="SSF88713">
    <property type="entry name" value="Glycoside hydrolase/deacetylase"/>
    <property type="match status" value="1"/>
</dbReference>
<keyword evidence="2" id="KW-0378">Hydrolase</keyword>
<dbReference type="InterPro" id="IPR011330">
    <property type="entry name" value="Glyco_hydro/deAcase_b/a-brl"/>
</dbReference>
<sequence length="588" mass="63792">MKQQYHLLRLVVFTVMVVALVLAQNSLALASNQPKGSESVSSSGKKASKMVALTFDDGPDKIYTDKVLDILKDYKVKGTFFVIGERVKQYPGVIKRIVQEGHALGNHSWSHSQLTKLNKEKVRQEIVKTDTAIHEITGFTPTLVRPPYGATSAQIKAEIRALGHTQALWNVDTRDWATSSSVASILKTVKSSSGSKITVLMHSGGGKRDKTLKALPQVIDYYRSQGYTFVTMSELNGVADNIEGSTASTGDKDANKPDSSGDKPQSNDTGGTIERNIRLIYNGSEVNFPDAKPFIDENSRVQVPVRFMAETLNFDVKWGASSGQKSIILTKDNLSVELKIGDKAAVVNGSQVDMDTSAMLLHERTYVPLRFLSELAGMGITWSSTGDTIKLSYKETKKDNSDEQAQTQPTQPDQPTQLAQPGDTYIVSAPRATVEQAKAWATAKGAADVFVDLADIVWDEATQVGVDPTVVYCQFAKETGFGKFGGILDESFMNPAGLKTPIGGSDTDHEAHQRFTSWEEGVQAQIDHLALYAGAPGYPKTFTPDPRHFPGLMGQAATVEALGGTWAISPTYGVEIVNMMLELAATSS</sequence>
<dbReference type="PANTHER" id="PTHR10587:SF133">
    <property type="entry name" value="CHITIN DEACETYLASE 1-RELATED"/>
    <property type="match status" value="1"/>
</dbReference>
<dbReference type="InterPro" id="IPR050248">
    <property type="entry name" value="Polysacc_deacetylase_ArnD"/>
</dbReference>
<protein>
    <submittedName>
        <fullName evidence="5">Polysaccharide deacetylase family protein</fullName>
    </submittedName>
</protein>
<keyword evidence="6" id="KW-1185">Reference proteome</keyword>
<dbReference type="InterPro" id="IPR036582">
    <property type="entry name" value="Mao_N_sf"/>
</dbReference>
<dbReference type="SUPFAM" id="SSF55383">
    <property type="entry name" value="Copper amine oxidase, domain N"/>
    <property type="match status" value="1"/>
</dbReference>
<feature type="domain" description="NodB homology" evidence="4">
    <location>
        <begin position="49"/>
        <end position="230"/>
    </location>
</feature>
<accession>A0ABV5BBM7</accession>
<feature type="region of interest" description="Disordered" evidence="3">
    <location>
        <begin position="395"/>
        <end position="421"/>
    </location>
</feature>
<dbReference type="InterPro" id="IPR002509">
    <property type="entry name" value="NODB_dom"/>
</dbReference>
<proteinExistence type="predicted"/>
<evidence type="ECO:0000259" key="4">
    <source>
        <dbReference type="PROSITE" id="PS51677"/>
    </source>
</evidence>
<dbReference type="RefSeq" id="WP_375526606.1">
    <property type="nucleotide sequence ID" value="NZ_JBHILM010000021.1"/>
</dbReference>
<dbReference type="CDD" id="cd10917">
    <property type="entry name" value="CE4_NodB_like_6s_7s"/>
    <property type="match status" value="1"/>
</dbReference>